<evidence type="ECO:0000259" key="1">
    <source>
        <dbReference type="Pfam" id="PF17643"/>
    </source>
</evidence>
<dbReference type="SUPFAM" id="SSF53300">
    <property type="entry name" value="vWA-like"/>
    <property type="match status" value="1"/>
</dbReference>
<feature type="domain" description="Type VI secretion system TssR-like N-terminal barrel" evidence="1">
    <location>
        <begin position="5"/>
        <end position="86"/>
    </location>
</feature>
<dbReference type="AlphaFoldDB" id="A0A5C6S1K5"/>
<dbReference type="Proteomes" id="UP000321580">
    <property type="component" value="Unassembled WGS sequence"/>
</dbReference>
<dbReference type="RefSeq" id="WP_147165887.1">
    <property type="nucleotide sequence ID" value="NZ_VOOR01000004.1"/>
</dbReference>
<sequence>MRTATREKSRDEAWIVYVDRDGVRAHQKPDERSKVQKELGYLEGEFFVLEEENDWLLIIQADAVDKRRIRGEYTEIGWVKKKELLLWQHGIINKDSKIHSKVFLLNKASDVENVLSGEKDLVTPYRGPGASAEPLGNLRIYNFFFVLKKERGRFLIAKEVDIPIRGIDRIIVGWVKASRCTEWNTRIVLEPNFSSDAFQERKRNEDLLVKGFSSAEEAQRYIQNSQVGTASSWDRDPAGLPKGSLARDGRRFRGAVLRFPLFSEKRVGEDLFYSGLVGDITVKLRNGQLSVIDPAQWDAVRDRANKWLAQRRKVNVVLAIQATGSMSAQRESILSLADQLQEWYSNVAAEIEFGAICYRSIIDDSAEGGSQLLDIQELSSSHDAFKNFLAQVPLQDFMGNGDDRPAFYYALDEGLKRVGFNSKETNVVIVLGGAPDFSENRLLAGKYKEHPAAQVRPDEIIERLTNNNVHFFALQLQNRGGKAAADFHEEVRFLSEEPAKKAYYEGYGNVESEGKRIAEQNGIEVPPPQFEAVPIRLQEPFRFVLTEGGSYPVGLAFPAEGQQFGDWQAEVEPFVKASADRLGLYQQMVAGLIDGGGAVDESFDNVSAGSFGPVVVGFINEILEGTAIENELLGEKLQLFEEVYFPRQLMGAGHTTMSYVLFMPERDLTNYLNIIQRIDSNIGTSYDSKRESLVAIYKALIQEFTGDRKLSDSQMEQFTPRDVARLIQGLNAEGVSFDYLPNVSLESILDEKSVPDSLIDEQLERFTNIRLDLEEEVFGPDYEFKFQSSDGAANYYWVPIEKVF</sequence>
<organism evidence="2 3">
    <name type="scientific">Phaeodactylibacter luteus</name>
    <dbReference type="NCBI Taxonomy" id="1564516"/>
    <lineage>
        <taxon>Bacteria</taxon>
        <taxon>Pseudomonadati</taxon>
        <taxon>Bacteroidota</taxon>
        <taxon>Saprospiria</taxon>
        <taxon>Saprospirales</taxon>
        <taxon>Haliscomenobacteraceae</taxon>
        <taxon>Phaeodactylibacter</taxon>
    </lineage>
</organism>
<name>A0A5C6S1K5_9BACT</name>
<dbReference type="EMBL" id="VOOR01000004">
    <property type="protein sequence ID" value="TXB68307.1"/>
    <property type="molecule type" value="Genomic_DNA"/>
</dbReference>
<dbReference type="InterPro" id="IPR040530">
    <property type="entry name" value="T6SS_TssR-like_N"/>
</dbReference>
<evidence type="ECO:0000313" key="2">
    <source>
        <dbReference type="EMBL" id="TXB68307.1"/>
    </source>
</evidence>
<evidence type="ECO:0000313" key="3">
    <source>
        <dbReference type="Proteomes" id="UP000321580"/>
    </source>
</evidence>
<reference evidence="2 3" key="1">
    <citation type="submission" date="2019-08" db="EMBL/GenBank/DDBJ databases">
        <title>Genome of Phaeodactylibacter luteus.</title>
        <authorList>
            <person name="Bowman J.P."/>
        </authorList>
    </citation>
    <scope>NUCLEOTIDE SEQUENCE [LARGE SCALE GENOMIC DNA]</scope>
    <source>
        <strain evidence="2 3">KCTC 42180</strain>
    </source>
</reference>
<keyword evidence="3" id="KW-1185">Reference proteome</keyword>
<dbReference type="OrthoDB" id="9995969at2"/>
<gene>
    <name evidence="2" type="ORF">FRY97_02705</name>
</gene>
<proteinExistence type="predicted"/>
<accession>A0A5C6S1K5</accession>
<comment type="caution">
    <text evidence="2">The sequence shown here is derived from an EMBL/GenBank/DDBJ whole genome shotgun (WGS) entry which is preliminary data.</text>
</comment>
<dbReference type="Gene3D" id="3.40.50.410">
    <property type="entry name" value="von Willebrand factor, type A domain"/>
    <property type="match status" value="1"/>
</dbReference>
<dbReference type="Pfam" id="PF17643">
    <property type="entry name" value="TssR"/>
    <property type="match status" value="1"/>
</dbReference>
<protein>
    <recommendedName>
        <fullName evidence="1">Type VI secretion system TssR-like N-terminal barrel domain-containing protein</fullName>
    </recommendedName>
</protein>
<dbReference type="InterPro" id="IPR036465">
    <property type="entry name" value="vWFA_dom_sf"/>
</dbReference>